<dbReference type="Proteomes" id="UP000276437">
    <property type="component" value="Chromosome"/>
</dbReference>
<dbReference type="AlphaFoldDB" id="A0A348AGS3"/>
<keyword evidence="2" id="KW-1185">Reference proteome</keyword>
<organism evidence="1 2">
    <name type="scientific">Methylomusa anaerophila</name>
    <dbReference type="NCBI Taxonomy" id="1930071"/>
    <lineage>
        <taxon>Bacteria</taxon>
        <taxon>Bacillati</taxon>
        <taxon>Bacillota</taxon>
        <taxon>Negativicutes</taxon>
        <taxon>Selenomonadales</taxon>
        <taxon>Sporomusaceae</taxon>
        <taxon>Methylomusa</taxon>
    </lineage>
</organism>
<reference evidence="1 2" key="1">
    <citation type="journal article" date="2018" name="Int. J. Syst. Evol. Microbiol.">
        <title>Methylomusa anaerophila gen. nov., sp. nov., an anaerobic methanol-utilizing bacterium isolated from a microbial fuel cell.</title>
        <authorList>
            <person name="Amano N."/>
            <person name="Yamamuro A."/>
            <person name="Miyahara M."/>
            <person name="Kouzuma A."/>
            <person name="Abe T."/>
            <person name="Watanabe K."/>
        </authorList>
    </citation>
    <scope>NUCLEOTIDE SEQUENCE [LARGE SCALE GENOMIC DNA]</scope>
    <source>
        <strain evidence="1 2">MMFC1</strain>
    </source>
</reference>
<dbReference type="KEGG" id="mana:MAMMFC1_00919"/>
<evidence type="ECO:0000313" key="2">
    <source>
        <dbReference type="Proteomes" id="UP000276437"/>
    </source>
</evidence>
<sequence length="359" mass="41588">MKDKAIAFISYRSWKDKNNQSQCLVNNGHDCDHRNRYYEKCDNLSCNYRLANLFREYMITEKICDASFLMPPRAILPDGMLLTPYDFLDLMRCIYDKMHECNVFVRFGFREVMDSYWTLLERDIWRRHNPQNPLEYWAEHTGNQKFNITGPYRLEEMSAANIEVWTRVYTYIRDTPGTVGHFWGRYSRNCYVVSCSNCGASIVISAKCINKLCELGMRITCPFCDTASFSFIKNNKEVCEYLKGKPPILQVVPHHTSNQFSSLIDPDIILALLLNDDECCPGNIPLCCLQEESFPKDAQIAMESVLIVPLAIRGIMGGLKALYNVNKGKDNKNVVIRYRDEQGKCYEQTARLELPDDTK</sequence>
<evidence type="ECO:0000313" key="1">
    <source>
        <dbReference type="EMBL" id="BBB90271.1"/>
    </source>
</evidence>
<dbReference type="EMBL" id="AP018449">
    <property type="protein sequence ID" value="BBB90271.1"/>
    <property type="molecule type" value="Genomic_DNA"/>
</dbReference>
<gene>
    <name evidence="1" type="ORF">MAMMFC1_00919</name>
</gene>
<accession>A0A348AGS3</accession>
<proteinExistence type="predicted"/>
<name>A0A348AGS3_9FIRM</name>
<protein>
    <submittedName>
        <fullName evidence="1">Uncharacterized protein</fullName>
    </submittedName>
</protein>